<dbReference type="Gene3D" id="3.40.50.720">
    <property type="entry name" value="NAD(P)-binding Rossmann-like Domain"/>
    <property type="match status" value="1"/>
</dbReference>
<evidence type="ECO:0000256" key="1">
    <source>
        <dbReference type="ARBA" id="ARBA00004781"/>
    </source>
</evidence>
<evidence type="ECO:0000313" key="9">
    <source>
        <dbReference type="Proteomes" id="UP001206312"/>
    </source>
</evidence>
<dbReference type="PANTHER" id="PTHR10491:SF4">
    <property type="entry name" value="METHIONINE ADENOSYLTRANSFERASE 2 SUBUNIT BETA"/>
    <property type="match status" value="1"/>
</dbReference>
<comment type="function">
    <text evidence="6">Catalyzes the reduction of dTDP-6-deoxy-L-lyxo-4-hexulose to yield dTDP-L-rhamnose.</text>
</comment>
<feature type="domain" description="RmlD-like substrate binding" evidence="7">
    <location>
        <begin position="1"/>
        <end position="282"/>
    </location>
</feature>
<dbReference type="EMBL" id="JAMXIB010000003">
    <property type="protein sequence ID" value="MCO5724225.1"/>
    <property type="molecule type" value="Genomic_DNA"/>
</dbReference>
<dbReference type="NCBIfam" id="TIGR01214">
    <property type="entry name" value="rmlD"/>
    <property type="match status" value="1"/>
</dbReference>
<gene>
    <name evidence="8" type="primary">rfbD</name>
    <name evidence="8" type="ORF">NG653_05125</name>
</gene>
<dbReference type="PANTHER" id="PTHR10491">
    <property type="entry name" value="DTDP-4-DEHYDRORHAMNOSE REDUCTASE"/>
    <property type="match status" value="1"/>
</dbReference>
<evidence type="ECO:0000256" key="5">
    <source>
        <dbReference type="ARBA" id="ARBA00048200"/>
    </source>
</evidence>
<dbReference type="Proteomes" id="UP001206312">
    <property type="component" value="Unassembled WGS sequence"/>
</dbReference>
<dbReference type="Gene3D" id="3.90.25.10">
    <property type="entry name" value="UDP-galactose 4-epimerase, domain 1"/>
    <property type="match status" value="1"/>
</dbReference>
<dbReference type="CDD" id="cd05254">
    <property type="entry name" value="dTDP_HR_like_SDR_e"/>
    <property type="match status" value="1"/>
</dbReference>
<comment type="caution">
    <text evidence="8">The sequence shown here is derived from an EMBL/GenBank/DDBJ whole genome shotgun (WGS) entry which is preliminary data.</text>
</comment>
<evidence type="ECO:0000256" key="2">
    <source>
        <dbReference type="ARBA" id="ARBA00010944"/>
    </source>
</evidence>
<organism evidence="8 9">
    <name type="scientific">Robiginitalea marina</name>
    <dbReference type="NCBI Taxonomy" id="2954105"/>
    <lineage>
        <taxon>Bacteria</taxon>
        <taxon>Pseudomonadati</taxon>
        <taxon>Bacteroidota</taxon>
        <taxon>Flavobacteriia</taxon>
        <taxon>Flavobacteriales</taxon>
        <taxon>Flavobacteriaceae</taxon>
        <taxon>Robiginitalea</taxon>
    </lineage>
</organism>
<protein>
    <recommendedName>
        <fullName evidence="4 6">dTDP-4-dehydrorhamnose reductase</fullName>
        <ecNumber evidence="3 6">1.1.1.133</ecNumber>
    </recommendedName>
</protein>
<keyword evidence="6 8" id="KW-0560">Oxidoreductase</keyword>
<sequence length="285" mass="32266">MKVLVTGSQGQLGKSIERLRKGFPSLDFVFTTREVLDITNPDMLSAAFSEHSPDYCINCAAYTAVDKAEEEPAQAFSINADGVGFLAKCCQEYNTTLIHLSTDFVFDGKSPRPYTEEDTPAPLSVYGRSKWEGERIIESTLHRYFIIRTSWVFSEYGRNFLKTMLKLSKERDELKVVDDQIGRPTYAVDLARYILELIESATPPMGLVHFANQGEYSWYGFAQEIFRKAGIFVKLHPIKSKDYPALAKRPVYSVLNTAKAEQILGTSIPRVENAIERCLQQLHVE</sequence>
<evidence type="ECO:0000256" key="4">
    <source>
        <dbReference type="ARBA" id="ARBA00017099"/>
    </source>
</evidence>
<dbReference type="RefSeq" id="WP_252740606.1">
    <property type="nucleotide sequence ID" value="NZ_JAMXIB010000003.1"/>
</dbReference>
<dbReference type="Pfam" id="PF04321">
    <property type="entry name" value="RmlD_sub_bind"/>
    <property type="match status" value="1"/>
</dbReference>
<comment type="similarity">
    <text evidence="2 6">Belongs to the dTDP-4-dehydrorhamnose reductase family.</text>
</comment>
<keyword evidence="9" id="KW-1185">Reference proteome</keyword>
<evidence type="ECO:0000256" key="6">
    <source>
        <dbReference type="RuleBase" id="RU364082"/>
    </source>
</evidence>
<name>A0ABT1AVY7_9FLAO</name>
<dbReference type="GO" id="GO:0008831">
    <property type="term" value="F:dTDP-4-dehydrorhamnose reductase activity"/>
    <property type="evidence" value="ECO:0007669"/>
    <property type="project" value="UniProtKB-EC"/>
</dbReference>
<evidence type="ECO:0000259" key="7">
    <source>
        <dbReference type="Pfam" id="PF04321"/>
    </source>
</evidence>
<comment type="catalytic activity">
    <reaction evidence="5">
        <text>dTDP-beta-L-rhamnose + NADP(+) = dTDP-4-dehydro-beta-L-rhamnose + NADPH + H(+)</text>
        <dbReference type="Rhea" id="RHEA:21796"/>
        <dbReference type="ChEBI" id="CHEBI:15378"/>
        <dbReference type="ChEBI" id="CHEBI:57510"/>
        <dbReference type="ChEBI" id="CHEBI:57783"/>
        <dbReference type="ChEBI" id="CHEBI:58349"/>
        <dbReference type="ChEBI" id="CHEBI:62830"/>
        <dbReference type="EC" id="1.1.1.133"/>
    </reaction>
</comment>
<accession>A0ABT1AVY7</accession>
<comment type="pathway">
    <text evidence="1 6">Carbohydrate biosynthesis; dTDP-L-rhamnose biosynthesis.</text>
</comment>
<keyword evidence="6" id="KW-0521">NADP</keyword>
<dbReference type="InterPro" id="IPR005913">
    <property type="entry name" value="dTDP_dehydrorham_reduct"/>
</dbReference>
<evidence type="ECO:0000256" key="3">
    <source>
        <dbReference type="ARBA" id="ARBA00012929"/>
    </source>
</evidence>
<evidence type="ECO:0000313" key="8">
    <source>
        <dbReference type="EMBL" id="MCO5724225.1"/>
    </source>
</evidence>
<dbReference type="SUPFAM" id="SSF51735">
    <property type="entry name" value="NAD(P)-binding Rossmann-fold domains"/>
    <property type="match status" value="1"/>
</dbReference>
<dbReference type="InterPro" id="IPR036291">
    <property type="entry name" value="NAD(P)-bd_dom_sf"/>
</dbReference>
<dbReference type="InterPro" id="IPR029903">
    <property type="entry name" value="RmlD-like-bd"/>
</dbReference>
<dbReference type="EC" id="1.1.1.133" evidence="3 6"/>
<proteinExistence type="inferred from homology"/>
<reference evidence="8 9" key="1">
    <citation type="submission" date="2022-06" db="EMBL/GenBank/DDBJ databases">
        <authorList>
            <person name="Xuan X."/>
        </authorList>
    </citation>
    <scope>NUCLEOTIDE SEQUENCE [LARGE SCALE GENOMIC DNA]</scope>
    <source>
        <strain evidence="8 9">2V75</strain>
    </source>
</reference>